<evidence type="ECO:0000313" key="3">
    <source>
        <dbReference type="Proteomes" id="UP000670475"/>
    </source>
</evidence>
<dbReference type="PANTHER" id="PTHR14359:SF6">
    <property type="entry name" value="PHOSPHOPANTOTHENOYLCYSTEINE DECARBOXYLASE"/>
    <property type="match status" value="1"/>
</dbReference>
<dbReference type="RefSeq" id="WP_209340446.1">
    <property type="nucleotide sequence ID" value="NZ_JAGIQL010000049.1"/>
</dbReference>
<name>A0A940M9D3_9ACTN</name>
<dbReference type="SUPFAM" id="SSF52507">
    <property type="entry name" value="Homo-oligomeric flavin-containing Cys decarboxylases, HFCD"/>
    <property type="match status" value="1"/>
</dbReference>
<dbReference type="PANTHER" id="PTHR14359">
    <property type="entry name" value="HOMO-OLIGOMERIC FLAVIN CONTAINING CYS DECARBOXYLASE FAMILY"/>
    <property type="match status" value="1"/>
</dbReference>
<dbReference type="Gene3D" id="3.40.50.1950">
    <property type="entry name" value="Flavin prenyltransferase-like"/>
    <property type="match status" value="1"/>
</dbReference>
<proteinExistence type="predicted"/>
<dbReference type="GO" id="GO:0010181">
    <property type="term" value="F:FMN binding"/>
    <property type="evidence" value="ECO:0007669"/>
    <property type="project" value="TreeGrafter"/>
</dbReference>
<dbReference type="Pfam" id="PF02441">
    <property type="entry name" value="Flavoprotein"/>
    <property type="match status" value="1"/>
</dbReference>
<sequence length="192" mass="20383">MTAAAPEFTGERLIVMATGGIQTTLLPTWLDWLRTNYPATHVRCVLTPSALRFTTPLACSAFSGGQQPLTDTWNQDIDHAVHVELADWADGIIVHPATFHTVTRLALGITDTPMTLALQCTSAPVVVCPALPPGGSDSPAYRANVATLAERPRTAVLPPTQGVSTSTGRTQIGTAAFFPHALTALEDLKETL</sequence>
<gene>
    <name evidence="2" type="ORF">JFN87_14475</name>
</gene>
<dbReference type="InterPro" id="IPR036551">
    <property type="entry name" value="Flavin_trans-like"/>
</dbReference>
<protein>
    <submittedName>
        <fullName evidence="2">Flavoprotein</fullName>
    </submittedName>
</protein>
<feature type="domain" description="Flavoprotein" evidence="1">
    <location>
        <begin position="12"/>
        <end position="148"/>
    </location>
</feature>
<comment type="caution">
    <text evidence="2">The sequence shown here is derived from an EMBL/GenBank/DDBJ whole genome shotgun (WGS) entry which is preliminary data.</text>
</comment>
<dbReference type="GO" id="GO:0071513">
    <property type="term" value="C:phosphopantothenoylcysteine decarboxylase complex"/>
    <property type="evidence" value="ECO:0007669"/>
    <property type="project" value="TreeGrafter"/>
</dbReference>
<dbReference type="InterPro" id="IPR003382">
    <property type="entry name" value="Flavoprotein"/>
</dbReference>
<dbReference type="GO" id="GO:0015937">
    <property type="term" value="P:coenzyme A biosynthetic process"/>
    <property type="evidence" value="ECO:0007669"/>
    <property type="project" value="TreeGrafter"/>
</dbReference>
<reference evidence="2" key="1">
    <citation type="submission" date="2021-03" db="EMBL/GenBank/DDBJ databases">
        <title>Whole genome sequence of Streptomyces bomunensis MMS17-BM035.</title>
        <authorList>
            <person name="Lee J.H."/>
        </authorList>
    </citation>
    <scope>NUCLEOTIDE SEQUENCE</scope>
    <source>
        <strain evidence="2">MMS17-BM035</strain>
    </source>
</reference>
<evidence type="ECO:0000313" key="2">
    <source>
        <dbReference type="EMBL" id="MBP0458700.1"/>
    </source>
</evidence>
<keyword evidence="3" id="KW-1185">Reference proteome</keyword>
<organism evidence="2 3">
    <name type="scientific">Streptomyces montanisoli</name>
    <dbReference type="NCBI Taxonomy" id="2798581"/>
    <lineage>
        <taxon>Bacteria</taxon>
        <taxon>Bacillati</taxon>
        <taxon>Actinomycetota</taxon>
        <taxon>Actinomycetes</taxon>
        <taxon>Kitasatosporales</taxon>
        <taxon>Streptomycetaceae</taxon>
        <taxon>Streptomyces</taxon>
    </lineage>
</organism>
<dbReference type="AlphaFoldDB" id="A0A940M9D3"/>
<dbReference type="EMBL" id="JAGIQL010000049">
    <property type="protein sequence ID" value="MBP0458700.1"/>
    <property type="molecule type" value="Genomic_DNA"/>
</dbReference>
<dbReference type="Proteomes" id="UP000670475">
    <property type="component" value="Unassembled WGS sequence"/>
</dbReference>
<accession>A0A940M9D3</accession>
<dbReference type="GO" id="GO:0004633">
    <property type="term" value="F:phosphopantothenoylcysteine decarboxylase activity"/>
    <property type="evidence" value="ECO:0007669"/>
    <property type="project" value="TreeGrafter"/>
</dbReference>
<evidence type="ECO:0000259" key="1">
    <source>
        <dbReference type="Pfam" id="PF02441"/>
    </source>
</evidence>